<feature type="compositionally biased region" description="Low complexity" evidence="1">
    <location>
        <begin position="255"/>
        <end position="268"/>
    </location>
</feature>
<feature type="compositionally biased region" description="Basic and acidic residues" evidence="1">
    <location>
        <begin position="139"/>
        <end position="149"/>
    </location>
</feature>
<protein>
    <submittedName>
        <fullName evidence="2">BRI1 kinase inhibitor 1</fullName>
    </submittedName>
</protein>
<evidence type="ECO:0000313" key="2">
    <source>
        <dbReference type="EMBL" id="KAL0314837.1"/>
    </source>
</evidence>
<reference evidence="2" key="2">
    <citation type="journal article" date="2024" name="Plant">
        <title>Genomic evolution and insights into agronomic trait innovations of Sesamum species.</title>
        <authorList>
            <person name="Miao H."/>
            <person name="Wang L."/>
            <person name="Qu L."/>
            <person name="Liu H."/>
            <person name="Sun Y."/>
            <person name="Le M."/>
            <person name="Wang Q."/>
            <person name="Wei S."/>
            <person name="Zheng Y."/>
            <person name="Lin W."/>
            <person name="Duan Y."/>
            <person name="Cao H."/>
            <person name="Xiong S."/>
            <person name="Wang X."/>
            <person name="Wei L."/>
            <person name="Li C."/>
            <person name="Ma Q."/>
            <person name="Ju M."/>
            <person name="Zhao R."/>
            <person name="Li G."/>
            <person name="Mu C."/>
            <person name="Tian Q."/>
            <person name="Mei H."/>
            <person name="Zhang T."/>
            <person name="Gao T."/>
            <person name="Zhang H."/>
        </authorList>
    </citation>
    <scope>NUCLEOTIDE SEQUENCE</scope>
    <source>
        <strain evidence="2">G01</strain>
    </source>
</reference>
<dbReference type="PANTHER" id="PTHR33312">
    <property type="entry name" value="MEMBRANE-ASSOCIATED KINASE REGULATOR 4-RELATED"/>
    <property type="match status" value="1"/>
</dbReference>
<proteinExistence type="predicted"/>
<feature type="compositionally biased region" description="Polar residues" evidence="1">
    <location>
        <begin position="120"/>
        <end position="129"/>
    </location>
</feature>
<evidence type="ECO:0000256" key="1">
    <source>
        <dbReference type="SAM" id="MobiDB-lite"/>
    </source>
</evidence>
<dbReference type="EMBL" id="JACGWK010000015">
    <property type="protein sequence ID" value="KAL0314837.1"/>
    <property type="molecule type" value="Genomic_DNA"/>
</dbReference>
<feature type="compositionally biased region" description="Basic and acidic residues" evidence="1">
    <location>
        <begin position="236"/>
        <end position="245"/>
    </location>
</feature>
<sequence>MERQQQVLMVREKAGDEKQQYEGQQAKQQVHLSSPASASSSSSPSHEFSFTISLHPSEIPADAKTRSPPPFAIDLSPADEIFFHGHLLPLHLLSHLPVSPRASTNSLDSFTLPIKELLQEDNNGNTRTNSNDDEDDDYQESRHVLDGKGRGKSKSFSLFGSMPKWRKGKDEHDHDQDQDQDQDQRARKRKSRFEVVKRYMRLVKPFLSLRNRRGSSDEYLRRQPFSYSGNLRVRSKKEVRGRRGELSAPASMRALSGNSGVLVGSGSVTPTASSDSTMEELQAAIQAAIAHCKKSNATDNQMS</sequence>
<comment type="caution">
    <text evidence="2">The sequence shown here is derived from an EMBL/GenBank/DDBJ whole genome shotgun (WGS) entry which is preliminary data.</text>
</comment>
<dbReference type="GO" id="GO:0005886">
    <property type="term" value="C:plasma membrane"/>
    <property type="evidence" value="ECO:0007669"/>
    <property type="project" value="InterPro"/>
</dbReference>
<feature type="region of interest" description="Disordered" evidence="1">
    <location>
        <begin position="118"/>
        <end position="191"/>
    </location>
</feature>
<feature type="compositionally biased region" description="Low complexity" evidence="1">
    <location>
        <begin position="21"/>
        <end position="45"/>
    </location>
</feature>
<feature type="region of interest" description="Disordered" evidence="1">
    <location>
        <begin position="236"/>
        <end position="275"/>
    </location>
</feature>
<dbReference type="GO" id="GO:0004860">
    <property type="term" value="F:protein kinase inhibitor activity"/>
    <property type="evidence" value="ECO:0007669"/>
    <property type="project" value="UniProtKB-KW"/>
</dbReference>
<dbReference type="AlphaFoldDB" id="A0AAW2L692"/>
<feature type="compositionally biased region" description="Basic and acidic residues" evidence="1">
    <location>
        <begin position="168"/>
        <end position="185"/>
    </location>
</feature>
<dbReference type="PANTHER" id="PTHR33312:SF19">
    <property type="entry name" value="BRI1 KINASE INHIBITOR 1"/>
    <property type="match status" value="1"/>
</dbReference>
<gene>
    <name evidence="2" type="ORF">Sangu_2328100</name>
</gene>
<organism evidence="2">
    <name type="scientific">Sesamum angustifolium</name>
    <dbReference type="NCBI Taxonomy" id="2727405"/>
    <lineage>
        <taxon>Eukaryota</taxon>
        <taxon>Viridiplantae</taxon>
        <taxon>Streptophyta</taxon>
        <taxon>Embryophyta</taxon>
        <taxon>Tracheophyta</taxon>
        <taxon>Spermatophyta</taxon>
        <taxon>Magnoliopsida</taxon>
        <taxon>eudicotyledons</taxon>
        <taxon>Gunneridae</taxon>
        <taxon>Pentapetalae</taxon>
        <taxon>asterids</taxon>
        <taxon>lamiids</taxon>
        <taxon>Lamiales</taxon>
        <taxon>Pedaliaceae</taxon>
        <taxon>Sesamum</taxon>
    </lineage>
</organism>
<keyword evidence="2" id="KW-0649">Protein kinase inhibitor</keyword>
<dbReference type="InterPro" id="IPR039620">
    <property type="entry name" value="BKI1/MAKR1/3/4"/>
</dbReference>
<reference evidence="2" key="1">
    <citation type="submission" date="2020-06" db="EMBL/GenBank/DDBJ databases">
        <authorList>
            <person name="Li T."/>
            <person name="Hu X."/>
            <person name="Zhang T."/>
            <person name="Song X."/>
            <person name="Zhang H."/>
            <person name="Dai N."/>
            <person name="Sheng W."/>
            <person name="Hou X."/>
            <person name="Wei L."/>
        </authorList>
    </citation>
    <scope>NUCLEOTIDE SEQUENCE</scope>
    <source>
        <strain evidence="2">G01</strain>
        <tissue evidence="2">Leaf</tissue>
    </source>
</reference>
<feature type="compositionally biased region" description="Basic and acidic residues" evidence="1">
    <location>
        <begin position="10"/>
        <end position="20"/>
    </location>
</feature>
<name>A0AAW2L692_9LAMI</name>
<accession>A0AAW2L692</accession>
<feature type="region of interest" description="Disordered" evidence="1">
    <location>
        <begin position="1"/>
        <end position="52"/>
    </location>
</feature>